<evidence type="ECO:0000256" key="5">
    <source>
        <dbReference type="ARBA" id="ARBA00023136"/>
    </source>
</evidence>
<feature type="transmembrane region" description="Helical" evidence="6">
    <location>
        <begin position="110"/>
        <end position="131"/>
    </location>
</feature>
<dbReference type="GO" id="GO:0016020">
    <property type="term" value="C:membrane"/>
    <property type="evidence" value="ECO:0007669"/>
    <property type="project" value="UniProtKB-SubCell"/>
</dbReference>
<comment type="subcellular location">
    <subcellularLocation>
        <location evidence="1">Membrane</location>
        <topology evidence="1">Multi-pass membrane protein</topology>
    </subcellularLocation>
</comment>
<dbReference type="Pfam" id="PF03600">
    <property type="entry name" value="CitMHS"/>
    <property type="match status" value="1"/>
</dbReference>
<name>A0A4R0IM93_9ACTN</name>
<sequence length="205" mass="21477">MWAAKRAKGSPLRVFLIAEVMASNIGGAATLIGDPPNIIIASRSGLTFNDFLLHLTPLVAIELLVFVGFIGHSAFHIEPSIVALLGAGVLVLVSKVPTLPFFAGHTLLTAMLILVVSALLSGVIDNIPYVATMSPVVLELTKGVADFGGNATAIGASANVVVIGLALRAGHPISFWAFTRKGVVMTAITILVAAPYLWLRYFAFS</sequence>
<dbReference type="AlphaFoldDB" id="A0A4R0IM93"/>
<evidence type="ECO:0000256" key="1">
    <source>
        <dbReference type="ARBA" id="ARBA00004141"/>
    </source>
</evidence>
<comment type="caution">
    <text evidence="8">The sequence shown here is derived from an EMBL/GenBank/DDBJ whole genome shotgun (WGS) entry which is preliminary data.</text>
</comment>
<evidence type="ECO:0000313" key="9">
    <source>
        <dbReference type="Proteomes" id="UP000292695"/>
    </source>
</evidence>
<keyword evidence="3 6" id="KW-0812">Transmembrane</keyword>
<keyword evidence="9" id="KW-1185">Reference proteome</keyword>
<keyword evidence="5 6" id="KW-0472">Membrane</keyword>
<dbReference type="GO" id="GO:0055085">
    <property type="term" value="P:transmembrane transport"/>
    <property type="evidence" value="ECO:0007669"/>
    <property type="project" value="InterPro"/>
</dbReference>
<dbReference type="EMBL" id="SJKA01000009">
    <property type="protein sequence ID" value="TCC29805.1"/>
    <property type="molecule type" value="Genomic_DNA"/>
</dbReference>
<organism evidence="8 9">
    <name type="scientific">Kribbella sindirgiensis</name>
    <dbReference type="NCBI Taxonomy" id="1124744"/>
    <lineage>
        <taxon>Bacteria</taxon>
        <taxon>Bacillati</taxon>
        <taxon>Actinomycetota</taxon>
        <taxon>Actinomycetes</taxon>
        <taxon>Propionibacteriales</taxon>
        <taxon>Kribbellaceae</taxon>
        <taxon>Kribbella</taxon>
    </lineage>
</organism>
<keyword evidence="2" id="KW-0813">Transport</keyword>
<accession>A0A4R0IM93</accession>
<dbReference type="PANTHER" id="PTHR43568:SF1">
    <property type="entry name" value="P PROTEIN"/>
    <property type="match status" value="1"/>
</dbReference>
<dbReference type="InterPro" id="IPR051475">
    <property type="entry name" value="Diverse_Ion_Transporter"/>
</dbReference>
<feature type="transmembrane region" description="Helical" evidence="6">
    <location>
        <begin position="151"/>
        <end position="170"/>
    </location>
</feature>
<evidence type="ECO:0000256" key="4">
    <source>
        <dbReference type="ARBA" id="ARBA00022989"/>
    </source>
</evidence>
<dbReference type="OrthoDB" id="9809303at2"/>
<feature type="transmembrane region" description="Helical" evidence="6">
    <location>
        <begin position="81"/>
        <end position="103"/>
    </location>
</feature>
<evidence type="ECO:0000256" key="3">
    <source>
        <dbReference type="ARBA" id="ARBA00022692"/>
    </source>
</evidence>
<keyword evidence="4 6" id="KW-1133">Transmembrane helix</keyword>
<protein>
    <recommendedName>
        <fullName evidence="7">Citrate transporter-like domain-containing protein</fullName>
    </recommendedName>
</protein>
<evidence type="ECO:0000313" key="8">
    <source>
        <dbReference type="EMBL" id="TCC29805.1"/>
    </source>
</evidence>
<feature type="transmembrane region" description="Helical" evidence="6">
    <location>
        <begin position="182"/>
        <end position="199"/>
    </location>
</feature>
<dbReference type="Proteomes" id="UP000292695">
    <property type="component" value="Unassembled WGS sequence"/>
</dbReference>
<evidence type="ECO:0000259" key="7">
    <source>
        <dbReference type="Pfam" id="PF03600"/>
    </source>
</evidence>
<dbReference type="PANTHER" id="PTHR43568">
    <property type="entry name" value="P PROTEIN"/>
    <property type="match status" value="1"/>
</dbReference>
<feature type="domain" description="Citrate transporter-like" evidence="7">
    <location>
        <begin position="4"/>
        <end position="90"/>
    </location>
</feature>
<dbReference type="InterPro" id="IPR004680">
    <property type="entry name" value="Cit_transptr-like_dom"/>
</dbReference>
<proteinExistence type="predicted"/>
<gene>
    <name evidence="8" type="ORF">E0H50_25485</name>
</gene>
<evidence type="ECO:0000256" key="6">
    <source>
        <dbReference type="SAM" id="Phobius"/>
    </source>
</evidence>
<evidence type="ECO:0000256" key="2">
    <source>
        <dbReference type="ARBA" id="ARBA00022448"/>
    </source>
</evidence>
<reference evidence="8 9" key="1">
    <citation type="submission" date="2019-02" db="EMBL/GenBank/DDBJ databases">
        <title>Kribbella capetownensis sp. nov. and Kribbella speibonae sp. nov., isolated from soil.</title>
        <authorList>
            <person name="Curtis S.M."/>
            <person name="Norton I."/>
            <person name="Everest G.J."/>
            <person name="Meyers P.R."/>
        </authorList>
    </citation>
    <scope>NUCLEOTIDE SEQUENCE [LARGE SCALE GENOMIC DNA]</scope>
    <source>
        <strain evidence="8 9">DSM 27082</strain>
    </source>
</reference>
<feature type="transmembrane region" description="Helical" evidence="6">
    <location>
        <begin position="51"/>
        <end position="75"/>
    </location>
</feature>